<evidence type="ECO:0000256" key="3">
    <source>
        <dbReference type="ARBA" id="ARBA00022598"/>
    </source>
</evidence>
<dbReference type="InterPro" id="IPR050191">
    <property type="entry name" value="ATP-dep_DNA_ligase"/>
</dbReference>
<evidence type="ECO:0000259" key="6">
    <source>
        <dbReference type="PROSITE" id="PS50160"/>
    </source>
</evidence>
<evidence type="ECO:0000256" key="5">
    <source>
        <dbReference type="SAM" id="MobiDB-lite"/>
    </source>
</evidence>
<name>A0A919N5T3_9ACTN</name>
<dbReference type="SUPFAM" id="SSF56091">
    <property type="entry name" value="DNA ligase/mRNA capping enzyme, catalytic domain"/>
    <property type="match status" value="1"/>
</dbReference>
<dbReference type="GO" id="GO:0006310">
    <property type="term" value="P:DNA recombination"/>
    <property type="evidence" value="ECO:0007669"/>
    <property type="project" value="InterPro"/>
</dbReference>
<accession>A0A919N5T3</accession>
<dbReference type="PROSITE" id="PS00697">
    <property type="entry name" value="DNA_LIGASE_A1"/>
    <property type="match status" value="1"/>
</dbReference>
<comment type="similarity">
    <text evidence="1">Belongs to the ATP-dependent DNA ligase family.</text>
</comment>
<proteinExistence type="inferred from homology"/>
<dbReference type="InterPro" id="IPR014146">
    <property type="entry name" value="LigD_ligase_dom"/>
</dbReference>
<dbReference type="InterPro" id="IPR012309">
    <property type="entry name" value="DNA_ligase_ATP-dep_C"/>
</dbReference>
<dbReference type="EMBL" id="BOMW01000023">
    <property type="protein sequence ID" value="GIF04978.1"/>
    <property type="molecule type" value="Genomic_DNA"/>
</dbReference>
<dbReference type="GO" id="GO:0006281">
    <property type="term" value="P:DNA repair"/>
    <property type="evidence" value="ECO:0007669"/>
    <property type="project" value="InterPro"/>
</dbReference>
<dbReference type="InterPro" id="IPR012310">
    <property type="entry name" value="DNA_ligase_ATP-dep_cent"/>
</dbReference>
<dbReference type="PANTHER" id="PTHR45674:SF4">
    <property type="entry name" value="DNA LIGASE 1"/>
    <property type="match status" value="1"/>
</dbReference>
<dbReference type="NCBIfam" id="TIGR02779">
    <property type="entry name" value="NHEJ_ligase_lig"/>
    <property type="match status" value="1"/>
</dbReference>
<evidence type="ECO:0000256" key="1">
    <source>
        <dbReference type="ARBA" id="ARBA00007572"/>
    </source>
</evidence>
<keyword evidence="8" id="KW-1185">Reference proteome</keyword>
<dbReference type="InterPro" id="IPR016059">
    <property type="entry name" value="DNA_ligase_ATP-dep_CS"/>
</dbReference>
<evidence type="ECO:0000313" key="7">
    <source>
        <dbReference type="EMBL" id="GIF04978.1"/>
    </source>
</evidence>
<keyword evidence="3" id="KW-0436">Ligase</keyword>
<gene>
    <name evidence="7" type="ORF">Asi03nite_25160</name>
</gene>
<evidence type="ECO:0000256" key="4">
    <source>
        <dbReference type="ARBA" id="ARBA00034003"/>
    </source>
</evidence>
<dbReference type="CDD" id="cd07906">
    <property type="entry name" value="Adenylation_DNA_ligase_LigD_LigC"/>
    <property type="match status" value="1"/>
</dbReference>
<dbReference type="PANTHER" id="PTHR45674">
    <property type="entry name" value="DNA LIGASE 1/3 FAMILY MEMBER"/>
    <property type="match status" value="1"/>
</dbReference>
<dbReference type="Gene3D" id="3.30.470.30">
    <property type="entry name" value="DNA ligase/mRNA capping enzyme"/>
    <property type="match status" value="1"/>
</dbReference>
<dbReference type="Gene3D" id="2.40.50.140">
    <property type="entry name" value="Nucleic acid-binding proteins"/>
    <property type="match status" value="1"/>
</dbReference>
<dbReference type="Gene3D" id="3.30.1490.70">
    <property type="match status" value="1"/>
</dbReference>
<dbReference type="SUPFAM" id="SSF50249">
    <property type="entry name" value="Nucleic acid-binding proteins"/>
    <property type="match status" value="1"/>
</dbReference>
<dbReference type="PROSITE" id="PS50160">
    <property type="entry name" value="DNA_LIGASE_A3"/>
    <property type="match status" value="1"/>
</dbReference>
<evidence type="ECO:0000313" key="8">
    <source>
        <dbReference type="Proteomes" id="UP000629619"/>
    </source>
</evidence>
<organism evidence="7 8">
    <name type="scientific">Actinoplanes siamensis</name>
    <dbReference type="NCBI Taxonomy" id="1223317"/>
    <lineage>
        <taxon>Bacteria</taxon>
        <taxon>Bacillati</taxon>
        <taxon>Actinomycetota</taxon>
        <taxon>Actinomycetes</taxon>
        <taxon>Micromonosporales</taxon>
        <taxon>Micromonosporaceae</taxon>
        <taxon>Actinoplanes</taxon>
    </lineage>
</organism>
<comment type="caution">
    <text evidence="7">The sequence shown here is derived from an EMBL/GenBank/DDBJ whole genome shotgun (WGS) entry which is preliminary data.</text>
</comment>
<sequence>MTCGGYAERVTVEPVMPDHVAPMLAAAGAIPAGAGWAFEFKFDGVRAVAYVDGDRLRLLSRNHNDVTSTYPELRELTARLRGRRAILDGEIVACEPGDRPSFARLAARMHVSSPPPALLGSVPVVYYVFDLLWLDGRSLLDEPYQVRRAELAGLALDGRAVRTPPEFTGVDGRSVLHAAELGGLEGVVAKRLSAPYRAGRRSADWTKVPLIRTQEVLIIGWRPGAGRRAGLIGSLLLAVEDGGRLRFAGHVGTGFTDVMLRQLGERLAPLRRTTAPVPDVPREHARHAQWVEPGLVGEVAFRNWTAEGRLRHPSWRGLRPDRAAGSARRRPDPVAPAGGQVRGALETPDGRWRVEAVARGKDQFYRLIHGDNVVDGLVIATLHRLLAEAGVDLADLVEVHEPGPTAGRRGVA</sequence>
<protein>
    <recommendedName>
        <fullName evidence="2">DNA ligase (ATP)</fullName>
        <ecNumber evidence="2">6.5.1.1</ecNumber>
    </recommendedName>
</protein>
<dbReference type="EC" id="6.5.1.1" evidence="2"/>
<feature type="domain" description="ATP-dependent DNA ligase family profile" evidence="6">
    <location>
        <begin position="117"/>
        <end position="241"/>
    </location>
</feature>
<dbReference type="GO" id="GO:0005524">
    <property type="term" value="F:ATP binding"/>
    <property type="evidence" value="ECO:0007669"/>
    <property type="project" value="InterPro"/>
</dbReference>
<feature type="region of interest" description="Disordered" evidence="5">
    <location>
        <begin position="315"/>
        <end position="346"/>
    </location>
</feature>
<dbReference type="CDD" id="cd07971">
    <property type="entry name" value="OBF_DNA_ligase_LigD"/>
    <property type="match status" value="1"/>
</dbReference>
<evidence type="ECO:0000256" key="2">
    <source>
        <dbReference type="ARBA" id="ARBA00012727"/>
    </source>
</evidence>
<comment type="catalytic activity">
    <reaction evidence="4">
        <text>ATP + (deoxyribonucleotide)n-3'-hydroxyl + 5'-phospho-(deoxyribonucleotide)m = (deoxyribonucleotide)n+m + AMP + diphosphate.</text>
        <dbReference type="EC" id="6.5.1.1"/>
    </reaction>
</comment>
<dbReference type="Pfam" id="PF01068">
    <property type="entry name" value="DNA_ligase_A_M"/>
    <property type="match status" value="1"/>
</dbReference>
<dbReference type="Pfam" id="PF04679">
    <property type="entry name" value="DNA_ligase_A_C"/>
    <property type="match status" value="1"/>
</dbReference>
<dbReference type="GO" id="GO:0003910">
    <property type="term" value="F:DNA ligase (ATP) activity"/>
    <property type="evidence" value="ECO:0007669"/>
    <property type="project" value="UniProtKB-EC"/>
</dbReference>
<reference evidence="7" key="1">
    <citation type="submission" date="2021-01" db="EMBL/GenBank/DDBJ databases">
        <title>Whole genome shotgun sequence of Actinoplanes siamensis NBRC 109076.</title>
        <authorList>
            <person name="Komaki H."/>
            <person name="Tamura T."/>
        </authorList>
    </citation>
    <scope>NUCLEOTIDE SEQUENCE</scope>
    <source>
        <strain evidence="7">NBRC 109076</strain>
    </source>
</reference>
<dbReference type="AlphaFoldDB" id="A0A919N5T3"/>
<dbReference type="InterPro" id="IPR012340">
    <property type="entry name" value="NA-bd_OB-fold"/>
</dbReference>
<dbReference type="Proteomes" id="UP000629619">
    <property type="component" value="Unassembled WGS sequence"/>
</dbReference>